<dbReference type="Pfam" id="PF19054">
    <property type="entry name" value="DUF5753"/>
    <property type="match status" value="1"/>
</dbReference>
<dbReference type="InterPro" id="IPR043917">
    <property type="entry name" value="DUF5753"/>
</dbReference>
<keyword evidence="3" id="KW-1185">Reference proteome</keyword>
<sequence length="252" mass="28435">MGISQSKLSRIETGTTVPSVPQVQAWCAEVDASPEIHAALRQLTEAAHSEVSTWRSALQTRDHLQDDVADQEAEARLIRNFQPSLVPGLLQTAEYARRVFEKFQLTYTRERLAAATAARLHRQLALFDPERPFEFLITEAALRLRPGPHRILLAQLDRIASISTLDNVSVGLIPQDVEATTTIPHGFVIYEYGDSALVSTEMVDASRFIREPKEVELYRGRWNLLRQMAVFDDEARDFLKALAIEIRRSVDG</sequence>
<evidence type="ECO:0000313" key="3">
    <source>
        <dbReference type="Proteomes" id="UP001519325"/>
    </source>
</evidence>
<evidence type="ECO:0000259" key="1">
    <source>
        <dbReference type="Pfam" id="PF19054"/>
    </source>
</evidence>
<name>A0ABS4QH29_9NOCA</name>
<accession>A0ABS4QH29</accession>
<evidence type="ECO:0000313" key="2">
    <source>
        <dbReference type="EMBL" id="MBP2191010.1"/>
    </source>
</evidence>
<organism evidence="2 3">
    <name type="scientific">Nocardia goodfellowii</name>
    <dbReference type="NCBI Taxonomy" id="882446"/>
    <lineage>
        <taxon>Bacteria</taxon>
        <taxon>Bacillati</taxon>
        <taxon>Actinomycetota</taxon>
        <taxon>Actinomycetes</taxon>
        <taxon>Mycobacteriales</taxon>
        <taxon>Nocardiaceae</taxon>
        <taxon>Nocardia</taxon>
    </lineage>
</organism>
<gene>
    <name evidence="2" type="ORF">BJ987_003911</name>
</gene>
<feature type="domain" description="DUF5753" evidence="1">
    <location>
        <begin position="66"/>
        <end position="240"/>
    </location>
</feature>
<dbReference type="EMBL" id="JAGGMR010000001">
    <property type="protein sequence ID" value="MBP2191010.1"/>
    <property type="molecule type" value="Genomic_DNA"/>
</dbReference>
<dbReference type="InterPro" id="IPR001387">
    <property type="entry name" value="Cro/C1-type_HTH"/>
</dbReference>
<protein>
    <submittedName>
        <fullName evidence="2">Transcriptional regulator with XRE-family HTH domain</fullName>
    </submittedName>
</protein>
<comment type="caution">
    <text evidence="2">The sequence shown here is derived from an EMBL/GenBank/DDBJ whole genome shotgun (WGS) entry which is preliminary data.</text>
</comment>
<reference evidence="2 3" key="1">
    <citation type="submission" date="2021-03" db="EMBL/GenBank/DDBJ databases">
        <title>Sequencing the genomes of 1000 actinobacteria strains.</title>
        <authorList>
            <person name="Klenk H.-P."/>
        </authorList>
    </citation>
    <scope>NUCLEOTIDE SEQUENCE [LARGE SCALE GENOMIC DNA]</scope>
    <source>
        <strain evidence="2 3">DSM 45516</strain>
    </source>
</reference>
<proteinExistence type="predicted"/>
<dbReference type="CDD" id="cd00093">
    <property type="entry name" value="HTH_XRE"/>
    <property type="match status" value="1"/>
</dbReference>
<dbReference type="Proteomes" id="UP001519325">
    <property type="component" value="Unassembled WGS sequence"/>
</dbReference>